<keyword evidence="9" id="KW-0808">Transferase</keyword>
<dbReference type="OrthoDB" id="2516125at2759"/>
<evidence type="ECO:0000256" key="1">
    <source>
        <dbReference type="ARBA" id="ARBA00022695"/>
    </source>
</evidence>
<keyword evidence="10" id="KW-0233">DNA recombination</keyword>
<gene>
    <name evidence="13" type="ORF">O181_042283</name>
</gene>
<keyword evidence="5" id="KW-0378">Hydrolase</keyword>
<dbReference type="InterPro" id="IPR039537">
    <property type="entry name" value="Retrotran_Ty1/copia-like"/>
</dbReference>
<dbReference type="GO" id="GO:0015074">
    <property type="term" value="P:DNA integration"/>
    <property type="evidence" value="ECO:0007669"/>
    <property type="project" value="UniProtKB-KW"/>
</dbReference>
<evidence type="ECO:0000256" key="5">
    <source>
        <dbReference type="ARBA" id="ARBA00022801"/>
    </source>
</evidence>
<evidence type="ECO:0000256" key="4">
    <source>
        <dbReference type="ARBA" id="ARBA00022759"/>
    </source>
</evidence>
<dbReference type="GO" id="GO:0003887">
    <property type="term" value="F:DNA-directed DNA polymerase activity"/>
    <property type="evidence" value="ECO:0007669"/>
    <property type="project" value="UniProtKB-KW"/>
</dbReference>
<dbReference type="EMBL" id="AVOT02016892">
    <property type="protein sequence ID" value="MBW0502568.1"/>
    <property type="molecule type" value="Genomic_DNA"/>
</dbReference>
<dbReference type="InterPro" id="IPR057670">
    <property type="entry name" value="SH3_retrovirus"/>
</dbReference>
<keyword evidence="14" id="KW-1185">Reference proteome</keyword>
<organism evidence="13 14">
    <name type="scientific">Austropuccinia psidii MF-1</name>
    <dbReference type="NCBI Taxonomy" id="1389203"/>
    <lineage>
        <taxon>Eukaryota</taxon>
        <taxon>Fungi</taxon>
        <taxon>Dikarya</taxon>
        <taxon>Basidiomycota</taxon>
        <taxon>Pucciniomycotina</taxon>
        <taxon>Pucciniomycetes</taxon>
        <taxon>Pucciniales</taxon>
        <taxon>Sphaerophragmiaceae</taxon>
        <taxon>Austropuccinia</taxon>
    </lineage>
</organism>
<evidence type="ECO:0000256" key="11">
    <source>
        <dbReference type="SAM" id="MobiDB-lite"/>
    </source>
</evidence>
<name>A0A9Q3HEM4_9BASI</name>
<keyword evidence="1" id="KW-0548">Nucleotidyltransferase</keyword>
<feature type="region of interest" description="Disordered" evidence="11">
    <location>
        <begin position="146"/>
        <end position="199"/>
    </location>
</feature>
<evidence type="ECO:0000256" key="8">
    <source>
        <dbReference type="ARBA" id="ARBA00022918"/>
    </source>
</evidence>
<dbReference type="GO" id="GO:0004519">
    <property type="term" value="F:endonuclease activity"/>
    <property type="evidence" value="ECO:0007669"/>
    <property type="project" value="UniProtKB-KW"/>
</dbReference>
<evidence type="ECO:0000313" key="14">
    <source>
        <dbReference type="Proteomes" id="UP000765509"/>
    </source>
</evidence>
<evidence type="ECO:0000256" key="10">
    <source>
        <dbReference type="ARBA" id="ARBA00023172"/>
    </source>
</evidence>
<dbReference type="GO" id="GO:0003964">
    <property type="term" value="F:RNA-directed DNA polymerase activity"/>
    <property type="evidence" value="ECO:0007669"/>
    <property type="project" value="UniProtKB-KW"/>
</dbReference>
<evidence type="ECO:0000256" key="7">
    <source>
        <dbReference type="ARBA" id="ARBA00022908"/>
    </source>
</evidence>
<keyword evidence="4" id="KW-0255">Endonuclease</keyword>
<feature type="compositionally biased region" description="Polar residues" evidence="11">
    <location>
        <begin position="146"/>
        <end position="159"/>
    </location>
</feature>
<reference evidence="13" key="1">
    <citation type="submission" date="2021-03" db="EMBL/GenBank/DDBJ databases">
        <title>Draft genome sequence of rust myrtle Austropuccinia psidii MF-1, a brazilian biotype.</title>
        <authorList>
            <person name="Quecine M.C."/>
            <person name="Pachon D.M.R."/>
            <person name="Bonatelli M.L."/>
            <person name="Correr F.H."/>
            <person name="Franceschini L.M."/>
            <person name="Leite T.F."/>
            <person name="Margarido G.R.A."/>
            <person name="Almeida C.A."/>
            <person name="Ferrarezi J.A."/>
            <person name="Labate C.A."/>
        </authorList>
    </citation>
    <scope>NUCLEOTIDE SEQUENCE</scope>
    <source>
        <strain evidence="13">MF-1</strain>
    </source>
</reference>
<dbReference type="PANTHER" id="PTHR42648:SF11">
    <property type="entry name" value="TRANSPOSON TY4-P GAG-POL POLYPROTEIN"/>
    <property type="match status" value="1"/>
</dbReference>
<dbReference type="Pfam" id="PF25597">
    <property type="entry name" value="SH3_retrovirus"/>
    <property type="match status" value="1"/>
</dbReference>
<sequence>MLNETNLTKKYWAKAVNTATLISSLNSTTLQNNQSPAAIWNNSQANLTKLRVFGCQAIKFKLKKECSWKLDQRGQEGIMLGYENENSAYRILQLQDRKIIITRHAKFNEKKFPKISTNIIKKEKWKGLTEEQNKIITVSTINNNHAIETETEAPQSIQETNKKSEKNERSNTSRQDYQYNNEEGQHIRNIGPRHPTITN</sequence>
<dbReference type="Proteomes" id="UP000765509">
    <property type="component" value="Unassembled WGS sequence"/>
</dbReference>
<evidence type="ECO:0000256" key="2">
    <source>
        <dbReference type="ARBA" id="ARBA00022722"/>
    </source>
</evidence>
<keyword evidence="7" id="KW-0229">DNA integration</keyword>
<dbReference type="GO" id="GO:0016787">
    <property type="term" value="F:hydrolase activity"/>
    <property type="evidence" value="ECO:0007669"/>
    <property type="project" value="UniProtKB-KW"/>
</dbReference>
<evidence type="ECO:0000256" key="9">
    <source>
        <dbReference type="ARBA" id="ARBA00022932"/>
    </source>
</evidence>
<feature type="domain" description="Retroviral polymerase SH3-like" evidence="12">
    <location>
        <begin position="63"/>
        <end position="116"/>
    </location>
</feature>
<evidence type="ECO:0000259" key="12">
    <source>
        <dbReference type="Pfam" id="PF25597"/>
    </source>
</evidence>
<keyword evidence="3" id="KW-0479">Metal-binding</keyword>
<comment type="caution">
    <text evidence="13">The sequence shown here is derived from an EMBL/GenBank/DDBJ whole genome shotgun (WGS) entry which is preliminary data.</text>
</comment>
<evidence type="ECO:0000313" key="13">
    <source>
        <dbReference type="EMBL" id="MBW0502568.1"/>
    </source>
</evidence>
<evidence type="ECO:0000256" key="6">
    <source>
        <dbReference type="ARBA" id="ARBA00022842"/>
    </source>
</evidence>
<feature type="compositionally biased region" description="Polar residues" evidence="11">
    <location>
        <begin position="172"/>
        <end position="182"/>
    </location>
</feature>
<dbReference type="GO" id="GO:0046872">
    <property type="term" value="F:metal ion binding"/>
    <property type="evidence" value="ECO:0007669"/>
    <property type="project" value="UniProtKB-KW"/>
</dbReference>
<evidence type="ECO:0000256" key="3">
    <source>
        <dbReference type="ARBA" id="ARBA00022723"/>
    </source>
</evidence>
<keyword evidence="8" id="KW-0695">RNA-directed DNA polymerase</keyword>
<proteinExistence type="predicted"/>
<dbReference type="PANTHER" id="PTHR42648">
    <property type="entry name" value="TRANSPOSASE, PUTATIVE-RELATED"/>
    <property type="match status" value="1"/>
</dbReference>
<keyword evidence="2" id="KW-0540">Nuclease</keyword>
<protein>
    <recommendedName>
        <fullName evidence="12">Retroviral polymerase SH3-like domain-containing protein</fullName>
    </recommendedName>
</protein>
<dbReference type="GO" id="GO:0006310">
    <property type="term" value="P:DNA recombination"/>
    <property type="evidence" value="ECO:0007669"/>
    <property type="project" value="UniProtKB-KW"/>
</dbReference>
<feature type="compositionally biased region" description="Basic and acidic residues" evidence="11">
    <location>
        <begin position="160"/>
        <end position="171"/>
    </location>
</feature>
<keyword evidence="6" id="KW-0460">Magnesium</keyword>
<dbReference type="AlphaFoldDB" id="A0A9Q3HEM4"/>
<accession>A0A9Q3HEM4</accession>
<keyword evidence="9" id="KW-0239">DNA-directed DNA polymerase</keyword>